<dbReference type="InterPro" id="IPR036291">
    <property type="entry name" value="NAD(P)-bd_dom_sf"/>
</dbReference>
<name>A0A7G2CMQ6_9TRYP</name>
<sequence>MLLKFYGKVQEGQRVLIHAGSSNLGMAASQITETIMKATAITTSSSEHIPVCKRFASIAISRKPNVFGDHFCGDVRAAIGDGVGVDVVIDPIFGGTYTQENAALLSDYGKILVVSYVGGARLTMNALPLYRQRARISFCQLRTMTDTFKKELVQSFEEQVIPYMNEKMVIPTVFRSFPLDQVATVHTMLDENKQRSAGKYVLTVEETASRSSAAGTQ</sequence>
<dbReference type="GO" id="GO:0016651">
    <property type="term" value="F:oxidoreductase activity, acting on NAD(P)H"/>
    <property type="evidence" value="ECO:0007669"/>
    <property type="project" value="TreeGrafter"/>
</dbReference>
<dbReference type="Proteomes" id="UP000515908">
    <property type="component" value="Chromosome 18"/>
</dbReference>
<dbReference type="Pfam" id="PF13602">
    <property type="entry name" value="ADH_zinc_N_2"/>
    <property type="match status" value="1"/>
</dbReference>
<evidence type="ECO:0000313" key="3">
    <source>
        <dbReference type="EMBL" id="CAD2220705.1"/>
    </source>
</evidence>
<dbReference type="Gene3D" id="3.40.50.720">
    <property type="entry name" value="NAD(P)-binding Rossmann-like Domain"/>
    <property type="match status" value="1"/>
</dbReference>
<reference evidence="3 4" key="1">
    <citation type="submission" date="2020-08" db="EMBL/GenBank/DDBJ databases">
        <authorList>
            <person name="Newling K."/>
            <person name="Davey J."/>
            <person name="Forrester S."/>
        </authorList>
    </citation>
    <scope>NUCLEOTIDE SEQUENCE [LARGE SCALE GENOMIC DNA]</scope>
    <source>
        <strain evidence="4">Crithidia deanei Carvalho (ATCC PRA-265)</strain>
    </source>
</reference>
<dbReference type="AlphaFoldDB" id="A0A7G2CMQ6"/>
<organism evidence="3 4">
    <name type="scientific">Angomonas deanei</name>
    <dbReference type="NCBI Taxonomy" id="59799"/>
    <lineage>
        <taxon>Eukaryota</taxon>
        <taxon>Discoba</taxon>
        <taxon>Euglenozoa</taxon>
        <taxon>Kinetoplastea</taxon>
        <taxon>Metakinetoplastina</taxon>
        <taxon>Trypanosomatida</taxon>
        <taxon>Trypanosomatidae</taxon>
        <taxon>Strigomonadinae</taxon>
        <taxon>Angomonas</taxon>
    </lineage>
</organism>
<accession>A0A7G2CMQ6</accession>
<protein>
    <submittedName>
        <fullName evidence="3">Zinc-binding dehydrogenase, putative</fullName>
    </submittedName>
</protein>
<evidence type="ECO:0000256" key="1">
    <source>
        <dbReference type="ARBA" id="ARBA00022857"/>
    </source>
</evidence>
<dbReference type="VEuPathDB" id="TriTrypDB:ADEAN_000822700"/>
<proteinExistence type="predicted"/>
<evidence type="ECO:0000256" key="2">
    <source>
        <dbReference type="ARBA" id="ARBA00023002"/>
    </source>
</evidence>
<gene>
    <name evidence="3" type="ORF">ADEAN_000822700</name>
</gene>
<dbReference type="OrthoDB" id="3509362at2759"/>
<dbReference type="PANTHER" id="PTHR48106:SF18">
    <property type="entry name" value="QUINONE OXIDOREDUCTASE PIG3"/>
    <property type="match status" value="1"/>
</dbReference>
<dbReference type="Gene3D" id="3.90.180.10">
    <property type="entry name" value="Medium-chain alcohol dehydrogenases, catalytic domain"/>
    <property type="match status" value="1"/>
</dbReference>
<dbReference type="EMBL" id="LR877162">
    <property type="protein sequence ID" value="CAD2220705.1"/>
    <property type="molecule type" value="Genomic_DNA"/>
</dbReference>
<keyword evidence="1" id="KW-0521">NADP</keyword>
<dbReference type="GO" id="GO:0070402">
    <property type="term" value="F:NADPH binding"/>
    <property type="evidence" value="ECO:0007669"/>
    <property type="project" value="TreeGrafter"/>
</dbReference>
<dbReference type="SUPFAM" id="SSF51735">
    <property type="entry name" value="NAD(P)-binding Rossmann-fold domains"/>
    <property type="match status" value="1"/>
</dbReference>
<evidence type="ECO:0000313" key="4">
    <source>
        <dbReference type="Proteomes" id="UP000515908"/>
    </source>
</evidence>
<keyword evidence="2" id="KW-0560">Oxidoreductase</keyword>
<dbReference type="PANTHER" id="PTHR48106">
    <property type="entry name" value="QUINONE OXIDOREDUCTASE PIG3-RELATED"/>
    <property type="match status" value="1"/>
</dbReference>
<keyword evidence="4" id="KW-1185">Reference proteome</keyword>